<feature type="compositionally biased region" description="Low complexity" evidence="1">
    <location>
        <begin position="94"/>
        <end position="109"/>
    </location>
</feature>
<evidence type="ECO:0000256" key="1">
    <source>
        <dbReference type="SAM" id="MobiDB-lite"/>
    </source>
</evidence>
<feature type="compositionally biased region" description="Basic and acidic residues" evidence="1">
    <location>
        <begin position="51"/>
        <end position="76"/>
    </location>
</feature>
<dbReference type="OrthoDB" id="437973at2759"/>
<feature type="compositionally biased region" description="Low complexity" evidence="1">
    <location>
        <begin position="140"/>
        <end position="151"/>
    </location>
</feature>
<dbReference type="Proteomes" id="UP000094444">
    <property type="component" value="Unassembled WGS sequence"/>
</dbReference>
<organism evidence="2 3">
    <name type="scientific">Diaporthe helianthi</name>
    <dbReference type="NCBI Taxonomy" id="158607"/>
    <lineage>
        <taxon>Eukaryota</taxon>
        <taxon>Fungi</taxon>
        <taxon>Dikarya</taxon>
        <taxon>Ascomycota</taxon>
        <taxon>Pezizomycotina</taxon>
        <taxon>Sordariomycetes</taxon>
        <taxon>Sordariomycetidae</taxon>
        <taxon>Diaporthales</taxon>
        <taxon>Diaporthaceae</taxon>
        <taxon>Diaporthe</taxon>
    </lineage>
</organism>
<feature type="compositionally biased region" description="Basic and acidic residues" evidence="1">
    <location>
        <begin position="171"/>
        <end position="190"/>
    </location>
</feature>
<accession>A0A2P5I0R3</accession>
<evidence type="ECO:0000313" key="3">
    <source>
        <dbReference type="Proteomes" id="UP000094444"/>
    </source>
</evidence>
<feature type="compositionally biased region" description="Basic and acidic residues" evidence="1">
    <location>
        <begin position="238"/>
        <end position="260"/>
    </location>
</feature>
<feature type="region of interest" description="Disordered" evidence="1">
    <location>
        <begin position="21"/>
        <end position="279"/>
    </location>
</feature>
<dbReference type="EMBL" id="MAVT02000406">
    <property type="protein sequence ID" value="POS76112.1"/>
    <property type="molecule type" value="Genomic_DNA"/>
</dbReference>
<evidence type="ECO:0000313" key="2">
    <source>
        <dbReference type="EMBL" id="POS76112.1"/>
    </source>
</evidence>
<proteinExistence type="predicted"/>
<dbReference type="InParanoid" id="A0A2P5I0R3"/>
<protein>
    <submittedName>
        <fullName evidence="2">Uncharacterized protein</fullName>
    </submittedName>
</protein>
<dbReference type="STRING" id="158607.A0A2P5I0R3"/>
<dbReference type="AlphaFoldDB" id="A0A2P5I0R3"/>
<gene>
    <name evidence="2" type="ORF">DHEL01_v205491</name>
</gene>
<reference evidence="2" key="1">
    <citation type="submission" date="2017-09" db="EMBL/GenBank/DDBJ databases">
        <title>Polyketide synthases of a Diaporthe helianthi virulent isolate.</title>
        <authorList>
            <person name="Baroncelli R."/>
        </authorList>
    </citation>
    <scope>NUCLEOTIDE SEQUENCE [LARGE SCALE GENOMIC DNA]</scope>
    <source>
        <strain evidence="2">7/96</strain>
    </source>
</reference>
<dbReference type="Pfam" id="PF13917">
    <property type="entry name" value="zf-CCHC_3"/>
    <property type="match status" value="1"/>
</dbReference>
<sequence>MFTRLTVSARHYSYECKVQLQERPYNPRPSRTQQLLDPKLVPKLTNDTPDDATRKKGVADEELAKKEAERARKRELDDDDGPSGREPISKRQRSSSVDSVSSISTRSSKSPPPRRRASPSPRQGQDFSPPSRRTRRSRSIDSASDASRTRSLTPDAEYRQQPGRQCESPDPLDRPGPRRGPRHESFEKVTHPPVPHNRRPTVSDDEEPPPRRQKRHDSRSPGRSDPKDRRRPKGGYTDYRDRDDGRDRHRGPPPEPEPPRQRSLSPFSKRLALTQAMNR</sequence>
<keyword evidence="3" id="KW-1185">Reference proteome</keyword>
<comment type="caution">
    <text evidence="2">The sequence shown here is derived from an EMBL/GenBank/DDBJ whole genome shotgun (WGS) entry which is preliminary data.</text>
</comment>
<name>A0A2P5I0R3_DIAHE</name>
<feature type="compositionally biased region" description="Basic and acidic residues" evidence="1">
    <location>
        <begin position="218"/>
        <end position="228"/>
    </location>
</feature>